<evidence type="ECO:0000313" key="2">
    <source>
        <dbReference type="Proteomes" id="UP001056120"/>
    </source>
</evidence>
<organism evidence="1 2">
    <name type="scientific">Smallanthus sonchifolius</name>
    <dbReference type="NCBI Taxonomy" id="185202"/>
    <lineage>
        <taxon>Eukaryota</taxon>
        <taxon>Viridiplantae</taxon>
        <taxon>Streptophyta</taxon>
        <taxon>Embryophyta</taxon>
        <taxon>Tracheophyta</taxon>
        <taxon>Spermatophyta</taxon>
        <taxon>Magnoliopsida</taxon>
        <taxon>eudicotyledons</taxon>
        <taxon>Gunneridae</taxon>
        <taxon>Pentapetalae</taxon>
        <taxon>asterids</taxon>
        <taxon>campanulids</taxon>
        <taxon>Asterales</taxon>
        <taxon>Asteraceae</taxon>
        <taxon>Asteroideae</taxon>
        <taxon>Heliantheae alliance</taxon>
        <taxon>Millerieae</taxon>
        <taxon>Smallanthus</taxon>
    </lineage>
</organism>
<name>A0ACB9AWL9_9ASTR</name>
<accession>A0ACB9AWL9</accession>
<sequence>MVNWCAVHWGASTTLGTRSSSVSLHTPPFQSIPHLQPHRHRDFTHILCMEIEEENNWNGIKRKKPSALDSEHLRPTASCDDDRPQESNNKPDEDGSGIDSQENKMEDLELMAKSDCEITDSIARIKRSLISLGGRLPDGGEKFKANLRRHEYELERRKKLQLEKTDSGCDETIQLSDHSDDGSLHGKKKSSSKFANFLCKKMEEDKDSRTVYAFEKDLAYIHPCHGKKLKSKSQLSGKGRSRTGIPSSRSRKTSLLDSKKQIISNDENKDVDSTSVSEPNSPKDPPSRNLRPRSARAYRLVDEESMIEKFMQNLDPGMKDVIVYYPSRDDPDAVEVSYAYMECLAPEAYISSIIMNFYIRYLQQSESATCHYHFFNTYFYNKLEKLSYKEDSFLKFRKWWKGVDIFEKAYILLPIHENAHWSLVIICLPNKEEDELVPILLHLDSLGLHDSLSIFGNIKSFLKEEWSYLRKSETPLDPPLTDEIWENLDSRVDYRKVMVPQQKNEYDCGLFVLFYMERFIKQAPVRFRKEDLSMFSKQWFRPQEASNLRAKIYDLLVEEFKKAKDKEPASDPKS</sequence>
<reference evidence="2" key="1">
    <citation type="journal article" date="2022" name="Mol. Ecol. Resour.">
        <title>The genomes of chicory, endive, great burdock and yacon provide insights into Asteraceae palaeo-polyploidization history and plant inulin production.</title>
        <authorList>
            <person name="Fan W."/>
            <person name="Wang S."/>
            <person name="Wang H."/>
            <person name="Wang A."/>
            <person name="Jiang F."/>
            <person name="Liu H."/>
            <person name="Zhao H."/>
            <person name="Xu D."/>
            <person name="Zhang Y."/>
        </authorList>
    </citation>
    <scope>NUCLEOTIDE SEQUENCE [LARGE SCALE GENOMIC DNA]</scope>
    <source>
        <strain evidence="2">cv. Yunnan</strain>
    </source>
</reference>
<dbReference type="Proteomes" id="UP001056120">
    <property type="component" value="Linkage Group LG24"/>
</dbReference>
<evidence type="ECO:0000313" key="1">
    <source>
        <dbReference type="EMBL" id="KAI3714208.1"/>
    </source>
</evidence>
<proteinExistence type="predicted"/>
<protein>
    <submittedName>
        <fullName evidence="1">Uncharacterized protein</fullName>
    </submittedName>
</protein>
<keyword evidence="2" id="KW-1185">Reference proteome</keyword>
<dbReference type="EMBL" id="CM042041">
    <property type="protein sequence ID" value="KAI3714208.1"/>
    <property type="molecule type" value="Genomic_DNA"/>
</dbReference>
<reference evidence="1 2" key="2">
    <citation type="journal article" date="2022" name="Mol. Ecol. Resour.">
        <title>The genomes of chicory, endive, great burdock and yacon provide insights into Asteraceae paleo-polyploidization history and plant inulin production.</title>
        <authorList>
            <person name="Fan W."/>
            <person name="Wang S."/>
            <person name="Wang H."/>
            <person name="Wang A."/>
            <person name="Jiang F."/>
            <person name="Liu H."/>
            <person name="Zhao H."/>
            <person name="Xu D."/>
            <person name="Zhang Y."/>
        </authorList>
    </citation>
    <scope>NUCLEOTIDE SEQUENCE [LARGE SCALE GENOMIC DNA]</scope>
    <source>
        <strain evidence="2">cv. Yunnan</strain>
        <tissue evidence="1">Leaves</tissue>
    </source>
</reference>
<comment type="caution">
    <text evidence="1">The sequence shown here is derived from an EMBL/GenBank/DDBJ whole genome shotgun (WGS) entry which is preliminary data.</text>
</comment>
<gene>
    <name evidence="1" type="ORF">L1987_72804</name>
</gene>